<dbReference type="Pfam" id="PF12276">
    <property type="entry name" value="DUF3617"/>
    <property type="match status" value="1"/>
</dbReference>
<dbReference type="eggNOG" id="ENOG5030GJ5">
    <property type="taxonomic scope" value="Bacteria"/>
</dbReference>
<evidence type="ECO:0008006" key="3">
    <source>
        <dbReference type="Google" id="ProtNLM"/>
    </source>
</evidence>
<proteinExistence type="predicted"/>
<dbReference type="KEGG" id="dar:Daro_1791"/>
<sequence>MSPLRILPLLLASLFAVQADAADAPRRKSGLWEMKTQMAGMPSQGPMQMCVDQASDNVMQERAKEKANCPVTDVSRGAGKVTIHAVCKHEGVTSTSDSVITGDFDSAYRNDMVIRYDPPQHGMKEMKMVQEARWLGPCKAGQKPGDVIMPGMQKFNMQEMMNDPQVREMMKRQQKQ</sequence>
<evidence type="ECO:0000313" key="2">
    <source>
        <dbReference type="EMBL" id="AAZ46538.1"/>
    </source>
</evidence>
<evidence type="ECO:0000256" key="1">
    <source>
        <dbReference type="SAM" id="SignalP"/>
    </source>
</evidence>
<accession>Q47F43</accession>
<protein>
    <recommendedName>
        <fullName evidence="3">DUF3617 family protein</fullName>
    </recommendedName>
</protein>
<dbReference type="OrthoDB" id="9181580at2"/>
<organism evidence="2">
    <name type="scientific">Dechloromonas aromatica (strain RCB)</name>
    <dbReference type="NCBI Taxonomy" id="159087"/>
    <lineage>
        <taxon>Bacteria</taxon>
        <taxon>Pseudomonadati</taxon>
        <taxon>Pseudomonadota</taxon>
        <taxon>Betaproteobacteria</taxon>
        <taxon>Rhodocyclales</taxon>
        <taxon>Azonexaceae</taxon>
        <taxon>Dechloromonas</taxon>
    </lineage>
</organism>
<dbReference type="HOGENOM" id="CLU_117531_0_0_4"/>
<feature type="chain" id="PRO_5004233457" description="DUF3617 family protein" evidence="1">
    <location>
        <begin position="22"/>
        <end position="176"/>
    </location>
</feature>
<dbReference type="EMBL" id="CP000089">
    <property type="protein sequence ID" value="AAZ46538.1"/>
    <property type="molecule type" value="Genomic_DNA"/>
</dbReference>
<gene>
    <name evidence="2" type="ordered locus">Daro_1791</name>
</gene>
<feature type="signal peptide" evidence="1">
    <location>
        <begin position="1"/>
        <end position="21"/>
    </location>
</feature>
<dbReference type="AlphaFoldDB" id="Q47F43"/>
<name>Q47F43_DECAR</name>
<dbReference type="InterPro" id="IPR022061">
    <property type="entry name" value="DUF3617"/>
</dbReference>
<reference evidence="2" key="1">
    <citation type="submission" date="2005-08" db="EMBL/GenBank/DDBJ databases">
        <title>Complete sequence of Dechloromonas aromatica RCB.</title>
        <authorList>
            <person name="Salinero K.K."/>
            <person name="Copeland A."/>
            <person name="Lucas S."/>
            <person name="Lapidus A."/>
            <person name="Barry K."/>
            <person name="Detter J.C."/>
            <person name="Glavina T."/>
            <person name="Hammon N."/>
            <person name="Israni S."/>
            <person name="Pitluck S."/>
            <person name="Di Bartolo G."/>
            <person name="Trong S."/>
            <person name="Schmutz J."/>
            <person name="Larimer F."/>
            <person name="Land M."/>
            <person name="Ivanova N."/>
            <person name="Richardson P."/>
        </authorList>
    </citation>
    <scope>NUCLEOTIDE SEQUENCE</scope>
    <source>
        <strain evidence="2">RCB</strain>
    </source>
</reference>
<keyword evidence="1" id="KW-0732">Signal</keyword>
<dbReference type="STRING" id="159087.Daro_1791"/>